<evidence type="ECO:0000313" key="2">
    <source>
        <dbReference type="Proteomes" id="UP001066276"/>
    </source>
</evidence>
<evidence type="ECO:0000313" key="1">
    <source>
        <dbReference type="EMBL" id="KAJ1128938.1"/>
    </source>
</evidence>
<keyword evidence="2" id="KW-1185">Reference proteome</keyword>
<proteinExistence type="predicted"/>
<organism evidence="1 2">
    <name type="scientific">Pleurodeles waltl</name>
    <name type="common">Iberian ribbed newt</name>
    <dbReference type="NCBI Taxonomy" id="8319"/>
    <lineage>
        <taxon>Eukaryota</taxon>
        <taxon>Metazoa</taxon>
        <taxon>Chordata</taxon>
        <taxon>Craniata</taxon>
        <taxon>Vertebrata</taxon>
        <taxon>Euteleostomi</taxon>
        <taxon>Amphibia</taxon>
        <taxon>Batrachia</taxon>
        <taxon>Caudata</taxon>
        <taxon>Salamandroidea</taxon>
        <taxon>Salamandridae</taxon>
        <taxon>Pleurodelinae</taxon>
        <taxon>Pleurodeles</taxon>
    </lineage>
</organism>
<dbReference type="Proteomes" id="UP001066276">
    <property type="component" value="Chromosome 7"/>
</dbReference>
<protein>
    <submittedName>
        <fullName evidence="1">Uncharacterized protein</fullName>
    </submittedName>
</protein>
<comment type="caution">
    <text evidence="1">The sequence shown here is derived from an EMBL/GenBank/DDBJ whole genome shotgun (WGS) entry which is preliminary data.</text>
</comment>
<sequence length="220" mass="24193">MVGQAIRDPEWCAAVRGGRARGSLGDSIRAGGRIWTNSRFLVVCCNAGMRGAHLQWKDRRQSEQWPATLAVGSRGSGGPCLHKTSTRGEEGLWLERWGAPGGILYQLDYLGLSLGCCPWRLCLSCMGYPEPAVGRRTTRTSYFRRGPRGEQACSFLPGGPGAPRAAFGDWGWQHRQTRLMIGMAEKVWAYIVIISPVALQCKASSASTRPLARETEHKME</sequence>
<reference evidence="1" key="1">
    <citation type="journal article" date="2022" name="bioRxiv">
        <title>Sequencing and chromosome-scale assembly of the giantPleurodeles waltlgenome.</title>
        <authorList>
            <person name="Brown T."/>
            <person name="Elewa A."/>
            <person name="Iarovenko S."/>
            <person name="Subramanian E."/>
            <person name="Araus A.J."/>
            <person name="Petzold A."/>
            <person name="Susuki M."/>
            <person name="Suzuki K.-i.T."/>
            <person name="Hayashi T."/>
            <person name="Toyoda A."/>
            <person name="Oliveira C."/>
            <person name="Osipova E."/>
            <person name="Leigh N.D."/>
            <person name="Simon A."/>
            <person name="Yun M.H."/>
        </authorList>
    </citation>
    <scope>NUCLEOTIDE SEQUENCE</scope>
    <source>
        <strain evidence="1">20211129_DDA</strain>
        <tissue evidence="1">Liver</tissue>
    </source>
</reference>
<dbReference type="EMBL" id="JANPWB010000011">
    <property type="protein sequence ID" value="KAJ1128938.1"/>
    <property type="molecule type" value="Genomic_DNA"/>
</dbReference>
<name>A0AAV7PT63_PLEWA</name>
<dbReference type="AlphaFoldDB" id="A0AAV7PT63"/>
<accession>A0AAV7PT63</accession>
<gene>
    <name evidence="1" type="ORF">NDU88_007310</name>
</gene>